<feature type="transmembrane region" description="Helical" evidence="1">
    <location>
        <begin position="12"/>
        <end position="30"/>
    </location>
</feature>
<evidence type="ECO:0000313" key="3">
    <source>
        <dbReference type="Proteomes" id="UP000564677"/>
    </source>
</evidence>
<keyword evidence="1" id="KW-1133">Transmembrane helix</keyword>
<sequence>MNRQFPQSSLGAWLAAALALAPLGILFWAVSATSGNGSA</sequence>
<dbReference type="Proteomes" id="UP000564677">
    <property type="component" value="Unassembled WGS sequence"/>
</dbReference>
<dbReference type="EMBL" id="JAASQV010000001">
    <property type="protein sequence ID" value="NIJ63448.1"/>
    <property type="molecule type" value="Genomic_DNA"/>
</dbReference>
<accession>A0A7X5ZUH8</accession>
<keyword evidence="3" id="KW-1185">Reference proteome</keyword>
<evidence type="ECO:0000313" key="2">
    <source>
        <dbReference type="EMBL" id="NIJ63448.1"/>
    </source>
</evidence>
<name>A0A7X5ZUH8_9SPHN</name>
<proteinExistence type="predicted"/>
<protein>
    <submittedName>
        <fullName evidence="2">Uncharacterized protein</fullName>
    </submittedName>
</protein>
<evidence type="ECO:0000256" key="1">
    <source>
        <dbReference type="SAM" id="Phobius"/>
    </source>
</evidence>
<dbReference type="AlphaFoldDB" id="A0A7X5ZUH8"/>
<comment type="caution">
    <text evidence="2">The sequence shown here is derived from an EMBL/GenBank/DDBJ whole genome shotgun (WGS) entry which is preliminary data.</text>
</comment>
<keyword evidence="1" id="KW-0812">Transmembrane</keyword>
<gene>
    <name evidence="2" type="ORF">FHR20_000379</name>
</gene>
<organism evidence="2 3">
    <name type="scientific">Sphingomonas leidyi</name>
    <dbReference type="NCBI Taxonomy" id="68569"/>
    <lineage>
        <taxon>Bacteria</taxon>
        <taxon>Pseudomonadati</taxon>
        <taxon>Pseudomonadota</taxon>
        <taxon>Alphaproteobacteria</taxon>
        <taxon>Sphingomonadales</taxon>
        <taxon>Sphingomonadaceae</taxon>
        <taxon>Sphingomonas</taxon>
    </lineage>
</organism>
<reference evidence="2 3" key="1">
    <citation type="submission" date="2020-03" db="EMBL/GenBank/DDBJ databases">
        <title>Genomic Encyclopedia of Type Strains, Phase IV (KMG-IV): sequencing the most valuable type-strain genomes for metagenomic binning, comparative biology and taxonomic classification.</title>
        <authorList>
            <person name="Goeker M."/>
        </authorList>
    </citation>
    <scope>NUCLEOTIDE SEQUENCE [LARGE SCALE GENOMIC DNA]</scope>
    <source>
        <strain evidence="2 3">DSM 4733</strain>
    </source>
</reference>
<keyword evidence="1" id="KW-0472">Membrane</keyword>